<dbReference type="InterPro" id="IPR001633">
    <property type="entry name" value="EAL_dom"/>
</dbReference>
<dbReference type="InterPro" id="IPR003660">
    <property type="entry name" value="HAMP_dom"/>
</dbReference>
<dbReference type="Gene3D" id="3.20.20.450">
    <property type="entry name" value="EAL domain"/>
    <property type="match status" value="1"/>
</dbReference>
<dbReference type="CDD" id="cd01948">
    <property type="entry name" value="EAL"/>
    <property type="match status" value="1"/>
</dbReference>
<dbReference type="PROSITE" id="PS50883">
    <property type="entry name" value="EAL"/>
    <property type="match status" value="1"/>
</dbReference>
<dbReference type="InterPro" id="IPR000160">
    <property type="entry name" value="GGDEF_dom"/>
</dbReference>
<dbReference type="SUPFAM" id="SSF55073">
    <property type="entry name" value="Nucleotide cyclase"/>
    <property type="match status" value="1"/>
</dbReference>
<evidence type="ECO:0000256" key="1">
    <source>
        <dbReference type="SAM" id="Phobius"/>
    </source>
</evidence>
<dbReference type="Gene3D" id="3.30.70.270">
    <property type="match status" value="1"/>
</dbReference>
<sequence length="665" mass="72847">MNQNLPRDPQRRVAKPGLSLKALLLGFIVLLVFVLLTVSAILGFNQFRDHLVERQQVQAQDAATALGIALSSAVDGRDPAAVATFINALFDHGHYRQVIYTDTGGEILVDRVASDDVKAVPAWFRRLAELPDARADAEVIQGWQRLGQVSVEVDPASAYRALWTGVWRGALSFLLVGVLATLLAYFGLRLILRPLAQLEQQAEQLRAHRFWARVPVPRTRELGGVAIAANGMAQELEDLVAGQIRMIEDLRSQARHDPVTGLDNRASFDHRLRAECDSDEQPSGGCVALLSLSGFGDYNQKQGYDAGDALLKTAAERLRDYVSGHPGAFAARRQGGDFALFLPGTDAEEAQSRLEQLGDELMVDVVALGAETVAVQIGFVVPETPERSSDVMARADAALAQSYSVGAGTVVCGTNGTVASMGAQRWRAALTDALARERVRLAFQPTVQMDRQTLWFQQVLAQVEVDGVWTAASQFLPLVERYGLAVQLDQTVLRDALDHLRQHEEAVLCVVLSTASLADSAFCRQTLASLSATPQINRRLWLAVHENAIRSETRVLSDLIPRLREMGVRVMVDRFGIGGVSFDYLQRRVIDGVRIDRSFVRHLDQRPDAAFFIKSMAPIARSRDVHVFLAGIESEAEWHAAQHLGVDGAMGFYLARPSLSAIDPA</sequence>
<dbReference type="SMART" id="SM00304">
    <property type="entry name" value="HAMP"/>
    <property type="match status" value="1"/>
</dbReference>
<keyword evidence="6" id="KW-1185">Reference proteome</keyword>
<accession>A0A4V1D927</accession>
<feature type="transmembrane region" description="Helical" evidence="1">
    <location>
        <begin position="20"/>
        <end position="44"/>
    </location>
</feature>
<dbReference type="Pfam" id="PF16448">
    <property type="entry name" value="LapD_MoxY_N"/>
    <property type="match status" value="1"/>
</dbReference>
<evidence type="ECO:0000259" key="4">
    <source>
        <dbReference type="PROSITE" id="PS50887"/>
    </source>
</evidence>
<dbReference type="InterPro" id="IPR050706">
    <property type="entry name" value="Cyclic-di-GMP_PDE-like"/>
</dbReference>
<dbReference type="SMART" id="SM00052">
    <property type="entry name" value="EAL"/>
    <property type="match status" value="1"/>
</dbReference>
<dbReference type="SUPFAM" id="SSF141868">
    <property type="entry name" value="EAL domain-like"/>
    <property type="match status" value="1"/>
</dbReference>
<dbReference type="InterPro" id="IPR043128">
    <property type="entry name" value="Rev_trsase/Diguanyl_cyclase"/>
</dbReference>
<dbReference type="PANTHER" id="PTHR33121">
    <property type="entry name" value="CYCLIC DI-GMP PHOSPHODIESTERASE PDEF"/>
    <property type="match status" value="1"/>
</dbReference>
<organism evidence="5 6">
    <name type="scientific">Hydrocarboniclastica marina</name>
    <dbReference type="NCBI Taxonomy" id="2259620"/>
    <lineage>
        <taxon>Bacteria</taxon>
        <taxon>Pseudomonadati</taxon>
        <taxon>Pseudomonadota</taxon>
        <taxon>Gammaproteobacteria</taxon>
        <taxon>Alteromonadales</taxon>
        <taxon>Alteromonadaceae</taxon>
        <taxon>Hydrocarboniclastica</taxon>
    </lineage>
</organism>
<feature type="domain" description="GGDEF" evidence="4">
    <location>
        <begin position="283"/>
        <end position="415"/>
    </location>
</feature>
<reference evidence="5 6" key="1">
    <citation type="submission" date="2018-07" db="EMBL/GenBank/DDBJ databases">
        <title>Marsedoiliclastica nanhaica gen. nov. sp. nov., a novel marine hydrocarbonoclastic bacterium isolated from an in-situ enriched hydrocarbon-degrading consortium in deep-sea sediment.</title>
        <authorList>
            <person name="Dong C."/>
            <person name="Ma T."/>
            <person name="Liu R."/>
            <person name="Shao Z."/>
        </authorList>
    </citation>
    <scope>NUCLEOTIDE SEQUENCE [LARGE SCALE GENOMIC DNA]</scope>
    <source>
        <strain evidence="6">soil36-7</strain>
    </source>
</reference>
<dbReference type="CDD" id="cd06225">
    <property type="entry name" value="HAMP"/>
    <property type="match status" value="1"/>
</dbReference>
<protein>
    <submittedName>
        <fullName evidence="5">EAL domain-containing protein</fullName>
    </submittedName>
</protein>
<dbReference type="PANTHER" id="PTHR33121:SF23">
    <property type="entry name" value="CYCLIC DI-GMP PHOSPHODIESTERASE PDEB"/>
    <property type="match status" value="1"/>
</dbReference>
<dbReference type="AlphaFoldDB" id="A0A4V1D927"/>
<dbReference type="InterPro" id="IPR029787">
    <property type="entry name" value="Nucleotide_cyclase"/>
</dbReference>
<keyword evidence="1" id="KW-1133">Transmembrane helix</keyword>
<dbReference type="GO" id="GO:0007165">
    <property type="term" value="P:signal transduction"/>
    <property type="evidence" value="ECO:0007669"/>
    <property type="project" value="InterPro"/>
</dbReference>
<evidence type="ECO:0000313" key="5">
    <source>
        <dbReference type="EMBL" id="QCF27230.1"/>
    </source>
</evidence>
<dbReference type="RefSeq" id="WP_136549941.1">
    <property type="nucleotide sequence ID" value="NZ_CP031093.1"/>
</dbReference>
<evidence type="ECO:0000259" key="2">
    <source>
        <dbReference type="PROSITE" id="PS50883"/>
    </source>
</evidence>
<dbReference type="NCBIfam" id="TIGR00254">
    <property type="entry name" value="GGDEF"/>
    <property type="match status" value="1"/>
</dbReference>
<dbReference type="SMART" id="SM00267">
    <property type="entry name" value="GGDEF"/>
    <property type="match status" value="1"/>
</dbReference>
<dbReference type="KEGG" id="hmi:soil367_15550"/>
<dbReference type="Pfam" id="PF00990">
    <property type="entry name" value="GGDEF"/>
    <property type="match status" value="1"/>
</dbReference>
<gene>
    <name evidence="5" type="ORF">soil367_15550</name>
</gene>
<dbReference type="InterPro" id="IPR042461">
    <property type="entry name" value="LapD_MoxY_peri_C"/>
</dbReference>
<dbReference type="SUPFAM" id="SSF158472">
    <property type="entry name" value="HAMP domain-like"/>
    <property type="match status" value="1"/>
</dbReference>
<dbReference type="Gene3D" id="6.20.270.20">
    <property type="entry name" value="LapD/MoxY periplasmic domain"/>
    <property type="match status" value="1"/>
</dbReference>
<name>A0A4V1D927_9ALTE</name>
<dbReference type="EMBL" id="CP031093">
    <property type="protein sequence ID" value="QCF27230.1"/>
    <property type="molecule type" value="Genomic_DNA"/>
</dbReference>
<dbReference type="Pfam" id="PF00563">
    <property type="entry name" value="EAL"/>
    <property type="match status" value="1"/>
</dbReference>
<feature type="transmembrane region" description="Helical" evidence="1">
    <location>
        <begin position="170"/>
        <end position="192"/>
    </location>
</feature>
<dbReference type="GO" id="GO:0016020">
    <property type="term" value="C:membrane"/>
    <property type="evidence" value="ECO:0007669"/>
    <property type="project" value="InterPro"/>
</dbReference>
<keyword evidence="1" id="KW-0812">Transmembrane</keyword>
<feature type="domain" description="HAMP" evidence="3">
    <location>
        <begin position="189"/>
        <end position="241"/>
    </location>
</feature>
<feature type="domain" description="EAL" evidence="2">
    <location>
        <begin position="423"/>
        <end position="665"/>
    </location>
</feature>
<dbReference type="InterPro" id="IPR032244">
    <property type="entry name" value="LapD_MoxY_N"/>
</dbReference>
<dbReference type="CDD" id="cd01949">
    <property type="entry name" value="GGDEF"/>
    <property type="match status" value="1"/>
</dbReference>
<dbReference type="Gene3D" id="3.30.110.200">
    <property type="match status" value="1"/>
</dbReference>
<dbReference type="OrthoDB" id="5894408at2"/>
<keyword evidence="1" id="KW-0472">Membrane</keyword>
<dbReference type="GO" id="GO:0071111">
    <property type="term" value="F:cyclic-guanylate-specific phosphodiesterase activity"/>
    <property type="evidence" value="ECO:0007669"/>
    <property type="project" value="InterPro"/>
</dbReference>
<dbReference type="InterPro" id="IPR035919">
    <property type="entry name" value="EAL_sf"/>
</dbReference>
<dbReference type="Proteomes" id="UP000298049">
    <property type="component" value="Chromosome"/>
</dbReference>
<evidence type="ECO:0000313" key="6">
    <source>
        <dbReference type="Proteomes" id="UP000298049"/>
    </source>
</evidence>
<evidence type="ECO:0000259" key="3">
    <source>
        <dbReference type="PROSITE" id="PS50885"/>
    </source>
</evidence>
<proteinExistence type="predicted"/>
<dbReference type="PROSITE" id="PS50885">
    <property type="entry name" value="HAMP"/>
    <property type="match status" value="1"/>
</dbReference>
<dbReference type="PROSITE" id="PS50887">
    <property type="entry name" value="GGDEF"/>
    <property type="match status" value="1"/>
</dbReference>
<dbReference type="Pfam" id="PF00672">
    <property type="entry name" value="HAMP"/>
    <property type="match status" value="1"/>
</dbReference>